<comment type="catalytic activity">
    <reaction evidence="14 15">
        <text>FMN + ATP + H(+) = FAD + diphosphate</text>
        <dbReference type="Rhea" id="RHEA:17237"/>
        <dbReference type="ChEBI" id="CHEBI:15378"/>
        <dbReference type="ChEBI" id="CHEBI:30616"/>
        <dbReference type="ChEBI" id="CHEBI:33019"/>
        <dbReference type="ChEBI" id="CHEBI:57692"/>
        <dbReference type="ChEBI" id="CHEBI:58210"/>
        <dbReference type="EC" id="2.7.7.2"/>
    </reaction>
</comment>
<dbReference type="InterPro" id="IPR023468">
    <property type="entry name" value="Riboflavin_kinase"/>
</dbReference>
<comment type="similarity">
    <text evidence="15">Belongs to the ribF family.</text>
</comment>
<proteinExistence type="inferred from homology"/>
<dbReference type="InterPro" id="IPR023465">
    <property type="entry name" value="Riboflavin_kinase_dom_sf"/>
</dbReference>
<evidence type="ECO:0000313" key="17">
    <source>
        <dbReference type="EMBL" id="TDT18537.1"/>
    </source>
</evidence>
<dbReference type="GO" id="GO:0006747">
    <property type="term" value="P:FAD biosynthetic process"/>
    <property type="evidence" value="ECO:0007669"/>
    <property type="project" value="UniProtKB-UniRule"/>
</dbReference>
<keyword evidence="4 15" id="KW-0285">Flavoprotein</keyword>
<evidence type="ECO:0000313" key="18">
    <source>
        <dbReference type="Proteomes" id="UP000294558"/>
    </source>
</evidence>
<evidence type="ECO:0000259" key="16">
    <source>
        <dbReference type="SMART" id="SM00904"/>
    </source>
</evidence>
<gene>
    <name evidence="17" type="ORF">BDK89_4161</name>
</gene>
<comment type="pathway">
    <text evidence="2 15">Cofactor biosynthesis; FAD biosynthesis; FAD from FMN: step 1/1.</text>
</comment>
<keyword evidence="11 15" id="KW-0067">ATP-binding</keyword>
<evidence type="ECO:0000256" key="14">
    <source>
        <dbReference type="ARBA" id="ARBA00049494"/>
    </source>
</evidence>
<dbReference type="PIRSF" id="PIRSF004491">
    <property type="entry name" value="FAD_Synth"/>
    <property type="match status" value="1"/>
</dbReference>
<comment type="caution">
    <text evidence="17">The sequence shown here is derived from an EMBL/GenBank/DDBJ whole genome shotgun (WGS) entry which is preliminary data.</text>
</comment>
<evidence type="ECO:0000256" key="8">
    <source>
        <dbReference type="ARBA" id="ARBA00022741"/>
    </source>
</evidence>
<dbReference type="Pfam" id="PF01687">
    <property type="entry name" value="Flavokinase"/>
    <property type="match status" value="1"/>
</dbReference>
<dbReference type="PANTHER" id="PTHR22749:SF6">
    <property type="entry name" value="RIBOFLAVIN KINASE"/>
    <property type="match status" value="1"/>
</dbReference>
<dbReference type="SMART" id="SM00904">
    <property type="entry name" value="Flavokinase"/>
    <property type="match status" value="1"/>
</dbReference>
<dbReference type="FunFam" id="2.40.30.30:FF:000003">
    <property type="entry name" value="Riboflavin biosynthesis protein"/>
    <property type="match status" value="1"/>
</dbReference>
<organism evidence="17 18">
    <name type="scientific">Ilumatobacter fluminis</name>
    <dbReference type="NCBI Taxonomy" id="467091"/>
    <lineage>
        <taxon>Bacteria</taxon>
        <taxon>Bacillati</taxon>
        <taxon>Actinomycetota</taxon>
        <taxon>Acidimicrobiia</taxon>
        <taxon>Acidimicrobiales</taxon>
        <taxon>Ilumatobacteraceae</taxon>
        <taxon>Ilumatobacter</taxon>
    </lineage>
</organism>
<dbReference type="GO" id="GO:0005524">
    <property type="term" value="F:ATP binding"/>
    <property type="evidence" value="ECO:0007669"/>
    <property type="project" value="UniProtKB-UniRule"/>
</dbReference>
<sequence>MPTREPVVVLGEFDGFHLGHRHLLEAAARVARLAERPLVAVVFDVGRDRVLHDQAERSRALLRYGVSQIRVLAVPLDSVDATDVADSIVAGLDPALVVMACAPDGIADAYPDVRAEFRTRGVDVVEVDRVVDHAGPVTAERVRTAVETGDIAAVIELTGEPYPITGIVQRGQQLGRTIGFPTANLEPPADRVIPAKGVYAAHVRHDGVDYLAAVNVGVRPTVDASDRLVIEAHLLDVDIDLYDQRIAVSLTHRVRDEHRFESLDALTEQLARDVDTVRHLNP</sequence>
<keyword evidence="9 15" id="KW-0418">Kinase</keyword>
<evidence type="ECO:0000256" key="6">
    <source>
        <dbReference type="ARBA" id="ARBA00022679"/>
    </source>
</evidence>
<evidence type="ECO:0000256" key="1">
    <source>
        <dbReference type="ARBA" id="ARBA00002121"/>
    </source>
</evidence>
<keyword evidence="8 15" id="KW-0547">Nucleotide-binding</keyword>
<accession>A0A4R7I4C8</accession>
<dbReference type="InterPro" id="IPR014729">
    <property type="entry name" value="Rossmann-like_a/b/a_fold"/>
</dbReference>
<keyword evidence="7 15" id="KW-0548">Nucleotidyltransferase</keyword>
<dbReference type="InterPro" id="IPR015864">
    <property type="entry name" value="FAD_synthase"/>
</dbReference>
<keyword evidence="6 15" id="KW-0808">Transferase</keyword>
<evidence type="ECO:0000256" key="2">
    <source>
        <dbReference type="ARBA" id="ARBA00004726"/>
    </source>
</evidence>
<comment type="pathway">
    <text evidence="3 15">Cofactor biosynthesis; FMN biosynthesis; FMN from riboflavin (ATP route): step 1/1.</text>
</comment>
<dbReference type="GO" id="GO:0009398">
    <property type="term" value="P:FMN biosynthetic process"/>
    <property type="evidence" value="ECO:0007669"/>
    <property type="project" value="UniProtKB-UniRule"/>
</dbReference>
<dbReference type="GO" id="GO:0009231">
    <property type="term" value="P:riboflavin biosynthetic process"/>
    <property type="evidence" value="ECO:0007669"/>
    <property type="project" value="InterPro"/>
</dbReference>
<keyword evidence="12" id="KW-0511">Multifunctional enzyme</keyword>
<dbReference type="GO" id="GO:0008531">
    <property type="term" value="F:riboflavin kinase activity"/>
    <property type="evidence" value="ECO:0007669"/>
    <property type="project" value="UniProtKB-UniRule"/>
</dbReference>
<name>A0A4R7I4C8_9ACTN</name>
<evidence type="ECO:0000256" key="12">
    <source>
        <dbReference type="ARBA" id="ARBA00023268"/>
    </source>
</evidence>
<dbReference type="EC" id="2.7.1.26" evidence="15"/>
<comment type="function">
    <text evidence="1">Catalyzes the phosphorylation of riboflavin to FMN followed by the adenylation of FMN to FAD.</text>
</comment>
<dbReference type="SUPFAM" id="SSF52374">
    <property type="entry name" value="Nucleotidylyl transferase"/>
    <property type="match status" value="1"/>
</dbReference>
<evidence type="ECO:0000256" key="9">
    <source>
        <dbReference type="ARBA" id="ARBA00022777"/>
    </source>
</evidence>
<keyword evidence="18" id="KW-1185">Reference proteome</keyword>
<evidence type="ECO:0000256" key="13">
    <source>
        <dbReference type="ARBA" id="ARBA00047880"/>
    </source>
</evidence>
<dbReference type="SUPFAM" id="SSF82114">
    <property type="entry name" value="Riboflavin kinase-like"/>
    <property type="match status" value="1"/>
</dbReference>
<dbReference type="Gene3D" id="2.40.30.30">
    <property type="entry name" value="Riboflavin kinase-like"/>
    <property type="match status" value="1"/>
</dbReference>
<dbReference type="UniPathway" id="UPA00276">
    <property type="reaction ID" value="UER00406"/>
</dbReference>
<evidence type="ECO:0000256" key="3">
    <source>
        <dbReference type="ARBA" id="ARBA00005201"/>
    </source>
</evidence>
<evidence type="ECO:0000256" key="11">
    <source>
        <dbReference type="ARBA" id="ARBA00022840"/>
    </source>
</evidence>
<dbReference type="Gene3D" id="3.40.50.620">
    <property type="entry name" value="HUPs"/>
    <property type="match status" value="1"/>
</dbReference>
<reference evidence="17 18" key="1">
    <citation type="submission" date="2019-03" db="EMBL/GenBank/DDBJ databases">
        <title>Sequencing the genomes of 1000 actinobacteria strains.</title>
        <authorList>
            <person name="Klenk H.-P."/>
        </authorList>
    </citation>
    <scope>NUCLEOTIDE SEQUENCE [LARGE SCALE GENOMIC DNA]</scope>
    <source>
        <strain evidence="17 18">DSM 18936</strain>
    </source>
</reference>
<comment type="catalytic activity">
    <reaction evidence="13 15">
        <text>riboflavin + ATP = FMN + ADP + H(+)</text>
        <dbReference type="Rhea" id="RHEA:14357"/>
        <dbReference type="ChEBI" id="CHEBI:15378"/>
        <dbReference type="ChEBI" id="CHEBI:30616"/>
        <dbReference type="ChEBI" id="CHEBI:57986"/>
        <dbReference type="ChEBI" id="CHEBI:58210"/>
        <dbReference type="ChEBI" id="CHEBI:456216"/>
        <dbReference type="EC" id="2.7.1.26"/>
    </reaction>
</comment>
<dbReference type="AlphaFoldDB" id="A0A4R7I4C8"/>
<evidence type="ECO:0000256" key="5">
    <source>
        <dbReference type="ARBA" id="ARBA00022643"/>
    </source>
</evidence>
<dbReference type="InterPro" id="IPR015865">
    <property type="entry name" value="Riboflavin_kinase_bac/euk"/>
</dbReference>
<dbReference type="Proteomes" id="UP000294558">
    <property type="component" value="Unassembled WGS sequence"/>
</dbReference>
<dbReference type="InterPro" id="IPR002606">
    <property type="entry name" value="Riboflavin_kinase_bac"/>
</dbReference>
<evidence type="ECO:0000256" key="4">
    <source>
        <dbReference type="ARBA" id="ARBA00022630"/>
    </source>
</evidence>
<dbReference type="EC" id="2.7.7.2" evidence="15"/>
<dbReference type="PANTHER" id="PTHR22749">
    <property type="entry name" value="RIBOFLAVIN KINASE/FMN ADENYLYLTRANSFERASE"/>
    <property type="match status" value="1"/>
</dbReference>
<dbReference type="UniPathway" id="UPA00277">
    <property type="reaction ID" value="UER00407"/>
</dbReference>
<keyword evidence="5 15" id="KW-0288">FMN</keyword>
<dbReference type="GO" id="GO:0003919">
    <property type="term" value="F:FMN adenylyltransferase activity"/>
    <property type="evidence" value="ECO:0007669"/>
    <property type="project" value="UniProtKB-UniRule"/>
</dbReference>
<keyword evidence="10 15" id="KW-0274">FAD</keyword>
<protein>
    <recommendedName>
        <fullName evidence="15">Riboflavin biosynthesis protein</fullName>
    </recommendedName>
    <domain>
        <recommendedName>
            <fullName evidence="15">Riboflavin kinase</fullName>
            <ecNumber evidence="15">2.7.1.26</ecNumber>
        </recommendedName>
        <alternativeName>
            <fullName evidence="15">Flavokinase</fullName>
        </alternativeName>
    </domain>
    <domain>
        <recommendedName>
            <fullName evidence="15">FMN adenylyltransferase</fullName>
            <ecNumber evidence="15">2.7.7.2</ecNumber>
        </recommendedName>
        <alternativeName>
            <fullName evidence="15">FAD pyrophosphorylase</fullName>
        </alternativeName>
        <alternativeName>
            <fullName evidence="15">FAD synthase</fullName>
        </alternativeName>
    </domain>
</protein>
<feature type="domain" description="Riboflavin kinase" evidence="16">
    <location>
        <begin position="157"/>
        <end position="282"/>
    </location>
</feature>
<dbReference type="Pfam" id="PF06574">
    <property type="entry name" value="FAD_syn"/>
    <property type="match status" value="1"/>
</dbReference>
<evidence type="ECO:0000256" key="15">
    <source>
        <dbReference type="PIRNR" id="PIRNR004491"/>
    </source>
</evidence>
<evidence type="ECO:0000256" key="7">
    <source>
        <dbReference type="ARBA" id="ARBA00022695"/>
    </source>
</evidence>
<evidence type="ECO:0000256" key="10">
    <source>
        <dbReference type="ARBA" id="ARBA00022827"/>
    </source>
</evidence>
<dbReference type="EMBL" id="SOAU01000001">
    <property type="protein sequence ID" value="TDT18537.1"/>
    <property type="molecule type" value="Genomic_DNA"/>
</dbReference>